<keyword evidence="2" id="KW-0067">ATP-binding</keyword>
<organism evidence="2 3">
    <name type="scientific">Microbacterium horticulturae</name>
    <dbReference type="NCBI Taxonomy" id="3028316"/>
    <lineage>
        <taxon>Bacteria</taxon>
        <taxon>Bacillati</taxon>
        <taxon>Actinomycetota</taxon>
        <taxon>Actinomycetes</taxon>
        <taxon>Micrococcales</taxon>
        <taxon>Microbacteriaceae</taxon>
        <taxon>Microbacterium</taxon>
    </lineage>
</organism>
<reference evidence="2 3" key="1">
    <citation type="submission" date="2023-03" db="EMBL/GenBank/DDBJ databases">
        <title>Genome sequence of Microbacterium sp. KACC 23027.</title>
        <authorList>
            <person name="Kim S."/>
            <person name="Heo J."/>
            <person name="Kwon S.-W."/>
        </authorList>
    </citation>
    <scope>NUCLEOTIDE SEQUENCE [LARGE SCALE GENOMIC DNA]</scope>
    <source>
        <strain evidence="2 3">KACC 23027</strain>
    </source>
</reference>
<accession>A0ABY8BXQ2</accession>
<keyword evidence="1" id="KW-0472">Membrane</keyword>
<keyword evidence="3" id="KW-1185">Reference proteome</keyword>
<gene>
    <name evidence="2" type="ORF">PU630_17355</name>
</gene>
<protein>
    <submittedName>
        <fullName evidence="2">DNA helicase</fullName>
    </submittedName>
</protein>
<dbReference type="RefSeq" id="WP_275278304.1">
    <property type="nucleotide sequence ID" value="NZ_CP119108.1"/>
</dbReference>
<dbReference type="GO" id="GO:0004386">
    <property type="term" value="F:helicase activity"/>
    <property type="evidence" value="ECO:0007669"/>
    <property type="project" value="UniProtKB-KW"/>
</dbReference>
<evidence type="ECO:0000256" key="1">
    <source>
        <dbReference type="SAM" id="Phobius"/>
    </source>
</evidence>
<name>A0ABY8BXQ2_9MICO</name>
<evidence type="ECO:0000313" key="2">
    <source>
        <dbReference type="EMBL" id="WEG08979.1"/>
    </source>
</evidence>
<keyword evidence="2" id="KW-0547">Nucleotide-binding</keyword>
<proteinExistence type="predicted"/>
<keyword evidence="1" id="KW-1133">Transmembrane helix</keyword>
<evidence type="ECO:0000313" key="3">
    <source>
        <dbReference type="Proteomes" id="UP001214553"/>
    </source>
</evidence>
<keyword evidence="2" id="KW-0347">Helicase</keyword>
<dbReference type="EMBL" id="CP119108">
    <property type="protein sequence ID" value="WEG08979.1"/>
    <property type="molecule type" value="Genomic_DNA"/>
</dbReference>
<keyword evidence="2" id="KW-0378">Hydrolase</keyword>
<keyword evidence="1" id="KW-0812">Transmembrane</keyword>
<dbReference type="Proteomes" id="UP001214553">
    <property type="component" value="Chromosome"/>
</dbReference>
<sequence>MSLSRKRKKELRRLQDQANKLWDSQQVLVGEAASVAREAGRQLGNYNREHITPTVQANYEKYAAPYVDKGVKTAQQVFGDKVVPAAGAVVGSAMSVWDVANDTRSKLASGRGLSSIDLDALGKKTQKNSKKATKKISARLAAASKPASQKSGMGAGGVIALLLGIAAAVGVVYAAWQTLRADDELWVADDPLRAPDA</sequence>
<feature type="transmembrane region" description="Helical" evidence="1">
    <location>
        <begin position="155"/>
        <end position="176"/>
    </location>
</feature>